<organism evidence="10 11">
    <name type="scientific">Streptomyces olivaceiscleroticus</name>
    <dbReference type="NCBI Taxonomy" id="68245"/>
    <lineage>
        <taxon>Bacteria</taxon>
        <taxon>Bacillati</taxon>
        <taxon>Actinomycetota</taxon>
        <taxon>Actinomycetes</taxon>
        <taxon>Kitasatosporales</taxon>
        <taxon>Streptomycetaceae</taxon>
        <taxon>Streptomyces</taxon>
    </lineage>
</organism>
<keyword evidence="6 9" id="KW-0472">Membrane</keyword>
<sequence>MAADTAGQRGQASRPAWLLRPAPWPLRAVAAGLTAVVVVATVRRGGRLGMDNAFVVKAARALLDGGAPYADKRFLYLPGAVLAAVPEALLPARWLPWLVPAAGVGLVLLGWFLSLRIFGVRADSRLAVLVVAALPFFQPFRNLVTLGNWTLASVVALPLALLLACRARWVAAGAVIGCVLALKPMLLPVLLLFVLARRWGALAVASTVPVGVSLPAALAMPRPGMFLTRTLPFLLRGQDAFARPYDASLGAVLARLGMAPAAAYGLAVAAAAAGVACACLRWRRADDGPLRLVETAAMLLLAAFLVSRPSFDHYLLVVLGPLLASAAVPGSVPRTVWFWAALVPQVAGLDWPYLEDVRRRAFKDAAMLWTLAAVVACACLRRPAGSGADRAPGSGADRTSGGGADRTPAPGAF</sequence>
<feature type="transmembrane region" description="Helical" evidence="9">
    <location>
        <begin position="97"/>
        <end position="115"/>
    </location>
</feature>
<evidence type="ECO:0000256" key="1">
    <source>
        <dbReference type="ARBA" id="ARBA00004651"/>
    </source>
</evidence>
<protein>
    <submittedName>
        <fullName evidence="10">Glycosyltransferase family 87 protein</fullName>
    </submittedName>
</protein>
<dbReference type="Pfam" id="PF09594">
    <property type="entry name" value="GT87"/>
    <property type="match status" value="1"/>
</dbReference>
<gene>
    <name evidence="10" type="ORF">GCM10010361_03360</name>
</gene>
<dbReference type="Proteomes" id="UP001500909">
    <property type="component" value="Unassembled WGS sequence"/>
</dbReference>
<comment type="subcellular location">
    <subcellularLocation>
        <location evidence="1">Cell membrane</location>
        <topology evidence="1">Multi-pass membrane protein</topology>
    </subcellularLocation>
</comment>
<reference evidence="11" key="1">
    <citation type="journal article" date="2019" name="Int. J. Syst. Evol. Microbiol.">
        <title>The Global Catalogue of Microorganisms (GCM) 10K type strain sequencing project: providing services to taxonomists for standard genome sequencing and annotation.</title>
        <authorList>
            <consortium name="The Broad Institute Genomics Platform"/>
            <consortium name="The Broad Institute Genome Sequencing Center for Infectious Disease"/>
            <person name="Wu L."/>
            <person name="Ma J."/>
        </authorList>
    </citation>
    <scope>NUCLEOTIDE SEQUENCE [LARGE SCALE GENOMIC DNA]</scope>
    <source>
        <strain evidence="11">JCM 4805</strain>
    </source>
</reference>
<keyword evidence="2" id="KW-1003">Cell membrane</keyword>
<evidence type="ECO:0000256" key="6">
    <source>
        <dbReference type="ARBA" id="ARBA00023136"/>
    </source>
</evidence>
<accession>A0ABP3J5F2</accession>
<keyword evidence="5 9" id="KW-1133">Transmembrane helix</keyword>
<comment type="similarity">
    <text evidence="7">Belongs to the glycosyltransferase 87 family.</text>
</comment>
<feature type="transmembrane region" description="Helical" evidence="9">
    <location>
        <begin position="146"/>
        <end position="164"/>
    </location>
</feature>
<keyword evidence="4 9" id="KW-0812">Transmembrane</keyword>
<feature type="region of interest" description="Disordered" evidence="8">
    <location>
        <begin position="384"/>
        <end position="413"/>
    </location>
</feature>
<proteinExistence type="inferred from homology"/>
<evidence type="ECO:0000256" key="5">
    <source>
        <dbReference type="ARBA" id="ARBA00022989"/>
    </source>
</evidence>
<comment type="caution">
    <text evidence="10">The sequence shown here is derived from an EMBL/GenBank/DDBJ whole genome shotgun (WGS) entry which is preliminary data.</text>
</comment>
<evidence type="ECO:0000256" key="8">
    <source>
        <dbReference type="SAM" id="MobiDB-lite"/>
    </source>
</evidence>
<dbReference type="EMBL" id="BAAABY010000003">
    <property type="protein sequence ID" value="GAA0442760.1"/>
    <property type="molecule type" value="Genomic_DNA"/>
</dbReference>
<feature type="transmembrane region" description="Helical" evidence="9">
    <location>
        <begin position="261"/>
        <end position="283"/>
    </location>
</feature>
<evidence type="ECO:0000256" key="4">
    <source>
        <dbReference type="ARBA" id="ARBA00022692"/>
    </source>
</evidence>
<name>A0ABP3J5F2_9ACTN</name>
<evidence type="ECO:0000313" key="10">
    <source>
        <dbReference type="EMBL" id="GAA0442760.1"/>
    </source>
</evidence>
<evidence type="ECO:0000256" key="9">
    <source>
        <dbReference type="SAM" id="Phobius"/>
    </source>
</evidence>
<keyword evidence="11" id="KW-1185">Reference proteome</keyword>
<feature type="transmembrane region" description="Helical" evidence="9">
    <location>
        <begin position="171"/>
        <end position="193"/>
    </location>
</feature>
<dbReference type="InterPro" id="IPR018584">
    <property type="entry name" value="GT87"/>
</dbReference>
<evidence type="ECO:0000313" key="11">
    <source>
        <dbReference type="Proteomes" id="UP001500909"/>
    </source>
</evidence>
<dbReference type="RefSeq" id="WP_346092402.1">
    <property type="nucleotide sequence ID" value="NZ_BAAABY010000003.1"/>
</dbReference>
<keyword evidence="3" id="KW-0808">Transferase</keyword>
<evidence type="ECO:0000256" key="2">
    <source>
        <dbReference type="ARBA" id="ARBA00022475"/>
    </source>
</evidence>
<evidence type="ECO:0000256" key="7">
    <source>
        <dbReference type="ARBA" id="ARBA00024033"/>
    </source>
</evidence>
<evidence type="ECO:0000256" key="3">
    <source>
        <dbReference type="ARBA" id="ARBA00022679"/>
    </source>
</evidence>
<feature type="transmembrane region" description="Helical" evidence="9">
    <location>
        <begin position="199"/>
        <end position="219"/>
    </location>
</feature>